<keyword evidence="4" id="KW-1185">Reference proteome</keyword>
<dbReference type="EMBL" id="CAJNOJ010000008">
    <property type="protein sequence ID" value="CAF0767400.1"/>
    <property type="molecule type" value="Genomic_DNA"/>
</dbReference>
<feature type="region of interest" description="Disordered" evidence="1">
    <location>
        <begin position="1"/>
        <end position="21"/>
    </location>
</feature>
<organism evidence="2 5">
    <name type="scientific">Adineta ricciae</name>
    <name type="common">Rotifer</name>
    <dbReference type="NCBI Taxonomy" id="249248"/>
    <lineage>
        <taxon>Eukaryota</taxon>
        <taxon>Metazoa</taxon>
        <taxon>Spiralia</taxon>
        <taxon>Gnathifera</taxon>
        <taxon>Rotifera</taxon>
        <taxon>Eurotatoria</taxon>
        <taxon>Bdelloidea</taxon>
        <taxon>Adinetida</taxon>
        <taxon>Adinetidae</taxon>
        <taxon>Adineta</taxon>
    </lineage>
</organism>
<dbReference type="EMBL" id="CAJNOR010000902">
    <property type="protein sequence ID" value="CAF1033158.1"/>
    <property type="molecule type" value="Genomic_DNA"/>
</dbReference>
<dbReference type="OrthoDB" id="10460588at2759"/>
<evidence type="ECO:0000256" key="1">
    <source>
        <dbReference type="SAM" id="MobiDB-lite"/>
    </source>
</evidence>
<dbReference type="Proteomes" id="UP000663852">
    <property type="component" value="Unassembled WGS sequence"/>
</dbReference>
<accession>A0A813QGB0</accession>
<comment type="caution">
    <text evidence="2">The sequence shown here is derived from an EMBL/GenBank/DDBJ whole genome shotgun (WGS) entry which is preliminary data.</text>
</comment>
<reference evidence="2" key="1">
    <citation type="submission" date="2021-02" db="EMBL/GenBank/DDBJ databases">
        <authorList>
            <person name="Nowell W R."/>
        </authorList>
    </citation>
    <scope>NUCLEOTIDE SEQUENCE</scope>
</reference>
<sequence>MSERKSSKRQRSTSDLSSQSPQEVRSGLFDCYEFLAPNEYSEKTFGLLAWLVRNSVGEINFSSIMDEVERRGQHGNARAYSQILEREREREYREYKEISLEKCLMMNRWISQINQDPKAFLATVNQIKEDMVDKMSDKASNHMIRYPDDFRQRELDFACRRNAQDSRRLFYLSHSEAQRPPSLIHLQNRTTEHLDYLIQIRALNGSKYQDIGLKELLSIIDNSFMITVHPCNGSIPIVIYKKTAPEYNAKLAMTVVSLLHDFMKMHPNVLTFKNIKISLLPTADTYKLKKPKEISWEICELQGYPKDHSTRMYYANLPSICIVQTNDDDTSVQFAQKLHQIQLTIDVQINCKEYNFYKTHSVTLTSLPFAIAQRTSQIPRLLAGILLCNIEKHCKDQSASIDKIVSYLSRYFAHRTGVLITKHLLDFLQTGLNEAKDKRANFTTHEERFTDFLASFVYQVEFMVRHPILAMLYNTKVFLGICDSERVKNDLEKLSKTHPLLVAFRLNSIRIDYDAIGEKSIVGRVIEPPGCAFRVDIFNHKTNSPHHFTLNPTKIISELSSLIYTTTKEKASEIFLLSSIDRTPVSIRMTECRQYYGEQLTTMCTSIETYKPLDNIIDDVDKTNRDNPNDATTSIDNEELLDKLIESVVGNEDSMRKLLCKLNMLPSTRNMTNQAPQMPSQDLSVPSQSVHCSATTQPQVIYHNLQPNAQRLDHNPPLQPTQEYKGHSSPYPHISHQQQELVVETTRSEPLQDHPMDGLPCPSVFCSKDVLDFLTGDEMDHLTALDIESIQKSELDQYLGAKAV</sequence>
<evidence type="ECO:0000313" key="4">
    <source>
        <dbReference type="Proteomes" id="UP000663828"/>
    </source>
</evidence>
<feature type="compositionally biased region" description="Basic residues" evidence="1">
    <location>
        <begin position="1"/>
        <end position="11"/>
    </location>
</feature>
<evidence type="ECO:0000313" key="3">
    <source>
        <dbReference type="EMBL" id="CAF1033158.1"/>
    </source>
</evidence>
<dbReference type="AlphaFoldDB" id="A0A813QGB0"/>
<gene>
    <name evidence="2" type="ORF">EDS130_LOCUS3113</name>
    <name evidence="3" type="ORF">XAT740_LOCUS14861</name>
</gene>
<name>A0A813QGB0_ADIRI</name>
<dbReference type="Proteomes" id="UP000663828">
    <property type="component" value="Unassembled WGS sequence"/>
</dbReference>
<feature type="region of interest" description="Disordered" evidence="1">
    <location>
        <begin position="711"/>
        <end position="737"/>
    </location>
</feature>
<proteinExistence type="predicted"/>
<evidence type="ECO:0000313" key="5">
    <source>
        <dbReference type="Proteomes" id="UP000663852"/>
    </source>
</evidence>
<evidence type="ECO:0000313" key="2">
    <source>
        <dbReference type="EMBL" id="CAF0767400.1"/>
    </source>
</evidence>
<protein>
    <submittedName>
        <fullName evidence="2">Uncharacterized protein</fullName>
    </submittedName>
</protein>